<name>A0A384ZXD6_9CAUD</name>
<protein>
    <submittedName>
        <fullName evidence="1">Uncharacterized protein</fullName>
    </submittedName>
</protein>
<evidence type="ECO:0000313" key="2">
    <source>
        <dbReference type="Proteomes" id="UP000263326"/>
    </source>
</evidence>
<dbReference type="Proteomes" id="UP000263326">
    <property type="component" value="Segment"/>
</dbReference>
<proteinExistence type="predicted"/>
<evidence type="ECO:0000313" key="1">
    <source>
        <dbReference type="EMBL" id="AXG66933.1"/>
    </source>
</evidence>
<dbReference type="EMBL" id="MH460461">
    <property type="protein sequence ID" value="AXG66933.1"/>
    <property type="molecule type" value="Genomic_DNA"/>
</dbReference>
<organism evidence="1 2">
    <name type="scientific">Dickeya phage vB_DsoM_JA29</name>
    <dbReference type="NCBI Taxonomy" id="2283031"/>
    <lineage>
        <taxon>Viruses</taxon>
        <taxon>Duplodnaviria</taxon>
        <taxon>Heunggongvirae</taxon>
        <taxon>Uroviricota</taxon>
        <taxon>Caudoviricetes</taxon>
        <taxon>Salmondvirus</taxon>
        <taxon>Salmondvirus JA29</taxon>
    </lineage>
</organism>
<gene>
    <name evidence="1" type="ORF">JA29_207</name>
</gene>
<reference evidence="1 2" key="1">
    <citation type="journal article" date="2018" name="Front. Microbiol.">
        <title>Jumbo Bacteriophages Are Represented Within an Increasing Diversity of Environmental Viruses Infecting the Emerging Phytopathogen, Dickeya solani.</title>
        <authorList>
            <person name="Day A.W."/>
            <person name="Ahn J."/>
            <person name="Salmond G.P.C."/>
        </authorList>
    </citation>
    <scope>NUCLEOTIDE SEQUENCE [LARGE SCALE GENOMIC DNA]</scope>
</reference>
<keyword evidence="2" id="KW-1185">Reference proteome</keyword>
<sequence>MAKGTSAQVKMPAKKRKKDLQIQIDTRPINLCPELEESATPFRFRGMCPMTRCQYCTTATETGCLALDRKESSDRPISSKEIAYYKRGLFPELGEFDQKQLEATVRRSITRVRLTICLSTYINALDISCKERDFSYNVGTVPSVDFVHAFLEQTFPEYQIWMLQHMSDEQRFAELSSSLAQTEYSLGAALGLTPKKFKIFCFALNSLLEKNK</sequence>
<accession>A0A384ZXD6</accession>